<dbReference type="Proteomes" id="UP000298246">
    <property type="component" value="Unassembled WGS sequence"/>
</dbReference>
<dbReference type="Gene3D" id="3.40.50.150">
    <property type="entry name" value="Vaccinia Virus protein VP39"/>
    <property type="match status" value="1"/>
</dbReference>
<reference evidence="2 3" key="1">
    <citation type="submission" date="2017-03" db="EMBL/GenBank/DDBJ databases">
        <title>Isolation of Levoglucosan Utilizing Bacteria.</title>
        <authorList>
            <person name="Arya A.S."/>
        </authorList>
    </citation>
    <scope>NUCLEOTIDE SEQUENCE [LARGE SCALE GENOMIC DNA]</scope>
    <source>
        <strain evidence="2 3">MEC069</strain>
    </source>
</reference>
<dbReference type="GO" id="GO:0032259">
    <property type="term" value="P:methylation"/>
    <property type="evidence" value="ECO:0007669"/>
    <property type="project" value="UniProtKB-KW"/>
</dbReference>
<dbReference type="Pfam" id="PF08241">
    <property type="entry name" value="Methyltransf_11"/>
    <property type="match status" value="1"/>
</dbReference>
<dbReference type="InterPro" id="IPR020027">
    <property type="entry name" value="Pseudamin_synth-assoc_MeTrfase"/>
</dbReference>
<dbReference type="InterPro" id="IPR029063">
    <property type="entry name" value="SAM-dependent_MTases_sf"/>
</dbReference>
<evidence type="ECO:0000313" key="2">
    <source>
        <dbReference type="EMBL" id="TFE88939.1"/>
    </source>
</evidence>
<comment type="caution">
    <text evidence="2">The sequence shown here is derived from an EMBL/GenBank/DDBJ whole genome shotgun (WGS) entry which is preliminary data.</text>
</comment>
<dbReference type="RefSeq" id="WP_134751729.1">
    <property type="nucleotide sequence ID" value="NZ_MYFO02000011.1"/>
</dbReference>
<dbReference type="GO" id="GO:0008757">
    <property type="term" value="F:S-adenosylmethionine-dependent methyltransferase activity"/>
    <property type="evidence" value="ECO:0007669"/>
    <property type="project" value="InterPro"/>
</dbReference>
<feature type="domain" description="Methyltransferase type 11" evidence="1">
    <location>
        <begin position="57"/>
        <end position="142"/>
    </location>
</feature>
<proteinExistence type="predicted"/>
<gene>
    <name evidence="2" type="ORF">B5M42_08495</name>
</gene>
<dbReference type="InterPro" id="IPR013216">
    <property type="entry name" value="Methyltransf_11"/>
</dbReference>
<dbReference type="CDD" id="cd02440">
    <property type="entry name" value="AdoMet_MTases"/>
    <property type="match status" value="1"/>
</dbReference>
<keyword evidence="2" id="KW-0489">Methyltransferase</keyword>
<accession>A0A4Y8Q4F6</accession>
<keyword evidence="3" id="KW-1185">Reference proteome</keyword>
<keyword evidence="2" id="KW-0808">Transferase</keyword>
<dbReference type="OrthoDB" id="9808140at2"/>
<dbReference type="NCBIfam" id="TIGR03587">
    <property type="entry name" value="Pse_Me-ase"/>
    <property type="match status" value="1"/>
</dbReference>
<dbReference type="SUPFAM" id="SSF53335">
    <property type="entry name" value="S-adenosyl-L-methionine-dependent methyltransferases"/>
    <property type="match status" value="1"/>
</dbReference>
<protein>
    <submittedName>
        <fullName evidence="2">Methyltransferase type 11</fullName>
    </submittedName>
</protein>
<dbReference type="AlphaFoldDB" id="A0A4Y8Q4F6"/>
<evidence type="ECO:0000259" key="1">
    <source>
        <dbReference type="Pfam" id="PF08241"/>
    </source>
</evidence>
<organism evidence="2 3">
    <name type="scientific">Paenibacillus athensensis</name>
    <dbReference type="NCBI Taxonomy" id="1967502"/>
    <lineage>
        <taxon>Bacteria</taxon>
        <taxon>Bacillati</taxon>
        <taxon>Bacillota</taxon>
        <taxon>Bacilli</taxon>
        <taxon>Bacillales</taxon>
        <taxon>Paenibacillaceae</taxon>
        <taxon>Paenibacillus</taxon>
    </lineage>
</organism>
<dbReference type="EMBL" id="MYFO01000008">
    <property type="protein sequence ID" value="TFE88939.1"/>
    <property type="molecule type" value="Genomic_DNA"/>
</dbReference>
<evidence type="ECO:0000313" key="3">
    <source>
        <dbReference type="Proteomes" id="UP000298246"/>
    </source>
</evidence>
<name>A0A4Y8Q4F6_9BACL</name>
<sequence>MNTQQIDFWKGKFGADYTDRNTFSVEELDRIYADQYGITRTDMNTAFIKEFTTSRVLEVGCNVGNILLNLQSIGFDKLYGVELQHYAVKRAKTRTTGINIIQGSAFDLPFKDGYFDMVYTSGVLIHIAPKDIGKVMDEMYRVSSRYIWGFEYYADQYTEIDYHGNGDKLWKANFAGMLLERFSDLRLVKEMKHRYLKNVNNVDQMYLLEKK</sequence>